<feature type="signal peptide" evidence="1">
    <location>
        <begin position="1"/>
        <end position="18"/>
    </location>
</feature>
<gene>
    <name evidence="2" type="ORF">GARC_2361</name>
</gene>
<reference evidence="2 3" key="1">
    <citation type="journal article" date="2017" name="Antonie Van Leeuwenhoek">
        <title>Rhizobium rhizosphaerae sp. nov., a novel species isolated from rice rhizosphere.</title>
        <authorList>
            <person name="Zhao J.J."/>
            <person name="Zhang J."/>
            <person name="Zhang R.J."/>
            <person name="Zhang C.W."/>
            <person name="Yin H.Q."/>
            <person name="Zhang X.X."/>
        </authorList>
    </citation>
    <scope>NUCLEOTIDE SEQUENCE [LARGE SCALE GENOMIC DNA]</scope>
    <source>
        <strain evidence="2 3">BSs20135</strain>
    </source>
</reference>
<evidence type="ECO:0000313" key="3">
    <source>
        <dbReference type="Proteomes" id="UP000006327"/>
    </source>
</evidence>
<accession>K6YME2</accession>
<dbReference type="AlphaFoldDB" id="K6YME2"/>
<organism evidence="2 3">
    <name type="scientific">Paraglaciecola arctica BSs20135</name>
    <dbReference type="NCBI Taxonomy" id="493475"/>
    <lineage>
        <taxon>Bacteria</taxon>
        <taxon>Pseudomonadati</taxon>
        <taxon>Pseudomonadota</taxon>
        <taxon>Gammaproteobacteria</taxon>
        <taxon>Alteromonadales</taxon>
        <taxon>Alteromonadaceae</taxon>
        <taxon>Paraglaciecola</taxon>
    </lineage>
</organism>
<comment type="caution">
    <text evidence="2">The sequence shown here is derived from an EMBL/GenBank/DDBJ whole genome shotgun (WGS) entry which is preliminary data.</text>
</comment>
<dbReference type="InterPro" id="IPR013424">
    <property type="entry name" value="Ice-binding_C"/>
</dbReference>
<feature type="chain" id="PRO_5003897582" description="PEP-CTERM protein-sorting domain-containing protein" evidence="1">
    <location>
        <begin position="19"/>
        <end position="188"/>
    </location>
</feature>
<keyword evidence="1" id="KW-0732">Signal</keyword>
<dbReference type="OrthoDB" id="61573at2"/>
<evidence type="ECO:0000313" key="2">
    <source>
        <dbReference type="EMBL" id="GAC19327.1"/>
    </source>
</evidence>
<dbReference type="RefSeq" id="WP_007620042.1">
    <property type="nucleotide sequence ID" value="NZ_BAEO01000029.1"/>
</dbReference>
<proteinExistence type="predicted"/>
<dbReference type="NCBIfam" id="TIGR02595">
    <property type="entry name" value="PEP_CTERM"/>
    <property type="match status" value="1"/>
</dbReference>
<sequence length="188" mass="19985">MKNFLLALSLVLSVNVQAAVIKFNLDASDYQVGDTISGQLVVSDFSGLLGAFWADMEYSTSGVSVLGWSFGVGFDDGLGSLSIGNNDSVSGILSLEEYSDPFADTAILTAAQGTAFVLANFTLEALSAGDYDLSLGLFGLLDFDNADVDTTAENARFSITQVPEPATIVIFALASMMLLRIKRKQRKN</sequence>
<evidence type="ECO:0008006" key="4">
    <source>
        <dbReference type="Google" id="ProtNLM"/>
    </source>
</evidence>
<dbReference type="Proteomes" id="UP000006327">
    <property type="component" value="Unassembled WGS sequence"/>
</dbReference>
<name>K6YME2_9ALTE</name>
<keyword evidence="3" id="KW-1185">Reference proteome</keyword>
<evidence type="ECO:0000256" key="1">
    <source>
        <dbReference type="SAM" id="SignalP"/>
    </source>
</evidence>
<dbReference type="EMBL" id="BAEO01000029">
    <property type="protein sequence ID" value="GAC19327.1"/>
    <property type="molecule type" value="Genomic_DNA"/>
</dbReference>
<protein>
    <recommendedName>
        <fullName evidence="4">PEP-CTERM protein-sorting domain-containing protein</fullName>
    </recommendedName>
</protein>